<feature type="compositionally biased region" description="Pro residues" evidence="1">
    <location>
        <begin position="75"/>
        <end position="93"/>
    </location>
</feature>
<feature type="compositionally biased region" description="Basic and acidic residues" evidence="1">
    <location>
        <begin position="23"/>
        <end position="32"/>
    </location>
</feature>
<proteinExistence type="predicted"/>
<gene>
    <name evidence="2" type="ORF">SFRICE_007584</name>
</gene>
<evidence type="ECO:0000256" key="1">
    <source>
        <dbReference type="SAM" id="MobiDB-lite"/>
    </source>
</evidence>
<feature type="region of interest" description="Disordered" evidence="1">
    <location>
        <begin position="280"/>
        <end position="302"/>
    </location>
</feature>
<name>A0A2H1VKZ9_SPOFR</name>
<dbReference type="AlphaFoldDB" id="A0A2H1VKZ9"/>
<evidence type="ECO:0000313" key="2">
    <source>
        <dbReference type="EMBL" id="SOQ41476.1"/>
    </source>
</evidence>
<feature type="compositionally biased region" description="Basic and acidic residues" evidence="1">
    <location>
        <begin position="52"/>
        <end position="62"/>
    </location>
</feature>
<accession>A0A2H1VKZ9</accession>
<feature type="region of interest" description="Disordered" evidence="1">
    <location>
        <begin position="19"/>
        <end position="97"/>
    </location>
</feature>
<sequence>MSIIASGFPFTNAVKVSSLSADNSREPNHDRFVSSGDDSGVKCTSSEDAVEEESRGEPRKEFLMVARRTRQGAAAPPPPPPPPHTPLPTPPGATPTHTTHYLAATGLKSLCNLLKLCVEILFNLYSSALLDVYGYFVTRCRTWRPSAVHLPLCVCEGLCGRTATDEPIIGDSFIIITASPGSPPVRVKFPKKRKILRPGEVIMPGGLTAQLFWCKKDRNRKKKKGLVHLPNGDPGVAGVPPRDDTRCGVWPAGTKHDLNTDCRARGLGFDSRVGQVSSLFRGGSGGSAGAAGRGSSSRAGRRRLRSSRRKYITFSVLWLEWGGGTSHNQIRITECFKNIKPLAEQVILRSTAEDTVLANKAEPMGATIFSPGVSVALTPALTKTHCGLSSSCISFSLCLKQPRLQIAWSTSGSMASADGSTLVWTTSIMGNSCSSSPRPPAVTHGCRVISANYIQ</sequence>
<protein>
    <submittedName>
        <fullName evidence="2">SFRICE_007584</fullName>
    </submittedName>
</protein>
<feature type="compositionally biased region" description="Gly residues" evidence="1">
    <location>
        <begin position="282"/>
        <end position="292"/>
    </location>
</feature>
<reference evidence="2" key="1">
    <citation type="submission" date="2016-07" db="EMBL/GenBank/DDBJ databases">
        <authorList>
            <person name="Bretaudeau A."/>
        </authorList>
    </citation>
    <scope>NUCLEOTIDE SEQUENCE</scope>
    <source>
        <strain evidence="2">Rice</strain>
        <tissue evidence="2">Whole body</tissue>
    </source>
</reference>
<organism evidence="2">
    <name type="scientific">Spodoptera frugiperda</name>
    <name type="common">Fall armyworm</name>
    <dbReference type="NCBI Taxonomy" id="7108"/>
    <lineage>
        <taxon>Eukaryota</taxon>
        <taxon>Metazoa</taxon>
        <taxon>Ecdysozoa</taxon>
        <taxon>Arthropoda</taxon>
        <taxon>Hexapoda</taxon>
        <taxon>Insecta</taxon>
        <taxon>Pterygota</taxon>
        <taxon>Neoptera</taxon>
        <taxon>Endopterygota</taxon>
        <taxon>Lepidoptera</taxon>
        <taxon>Glossata</taxon>
        <taxon>Ditrysia</taxon>
        <taxon>Noctuoidea</taxon>
        <taxon>Noctuidae</taxon>
        <taxon>Amphipyrinae</taxon>
        <taxon>Spodoptera</taxon>
    </lineage>
</organism>
<dbReference type="EMBL" id="ODYU01003119">
    <property type="protein sequence ID" value="SOQ41476.1"/>
    <property type="molecule type" value="Genomic_DNA"/>
</dbReference>